<dbReference type="EMBL" id="JBHMAF010000193">
    <property type="protein sequence ID" value="MFB9761346.1"/>
    <property type="molecule type" value="Genomic_DNA"/>
</dbReference>
<evidence type="ECO:0000256" key="5">
    <source>
        <dbReference type="ARBA" id="ARBA00022989"/>
    </source>
</evidence>
<keyword evidence="6 7" id="KW-0472">Membrane</keyword>
<evidence type="ECO:0000256" key="7">
    <source>
        <dbReference type="RuleBase" id="RU363032"/>
    </source>
</evidence>
<dbReference type="Proteomes" id="UP001589609">
    <property type="component" value="Unassembled WGS sequence"/>
</dbReference>
<dbReference type="PANTHER" id="PTHR43744:SF8">
    <property type="entry name" value="SN-GLYCEROL-3-PHOSPHATE TRANSPORT SYSTEM PERMEASE PROTEIN UGPE"/>
    <property type="match status" value="1"/>
</dbReference>
<keyword evidence="5 7" id="KW-1133">Transmembrane helix</keyword>
<evidence type="ECO:0000256" key="6">
    <source>
        <dbReference type="ARBA" id="ARBA00023136"/>
    </source>
</evidence>
<feature type="transmembrane region" description="Helical" evidence="7">
    <location>
        <begin position="33"/>
        <end position="56"/>
    </location>
</feature>
<keyword evidence="2 7" id="KW-0813">Transport</keyword>
<dbReference type="PROSITE" id="PS50928">
    <property type="entry name" value="ABC_TM1"/>
    <property type="match status" value="1"/>
</dbReference>
<keyword evidence="3" id="KW-1003">Cell membrane</keyword>
<feature type="transmembrane region" description="Helical" evidence="7">
    <location>
        <begin position="208"/>
        <end position="233"/>
    </location>
</feature>
<keyword evidence="10" id="KW-1185">Reference proteome</keyword>
<dbReference type="InterPro" id="IPR000515">
    <property type="entry name" value="MetI-like"/>
</dbReference>
<feature type="transmembrane region" description="Helical" evidence="7">
    <location>
        <begin position="97"/>
        <end position="123"/>
    </location>
</feature>
<gene>
    <name evidence="9" type="ORF">ACFFMS_24170</name>
</gene>
<evidence type="ECO:0000313" key="9">
    <source>
        <dbReference type="EMBL" id="MFB9761346.1"/>
    </source>
</evidence>
<name>A0ABV5WMR2_9BACI</name>
<evidence type="ECO:0000256" key="1">
    <source>
        <dbReference type="ARBA" id="ARBA00004651"/>
    </source>
</evidence>
<evidence type="ECO:0000256" key="4">
    <source>
        <dbReference type="ARBA" id="ARBA00022692"/>
    </source>
</evidence>
<dbReference type="InterPro" id="IPR035906">
    <property type="entry name" value="MetI-like_sf"/>
</dbReference>
<feature type="transmembrane region" description="Helical" evidence="7">
    <location>
        <begin position="266"/>
        <end position="287"/>
    </location>
</feature>
<comment type="subcellular location">
    <subcellularLocation>
        <location evidence="1 7">Cell membrane</location>
        <topology evidence="1 7">Multi-pass membrane protein</topology>
    </subcellularLocation>
</comment>
<protein>
    <submittedName>
        <fullName evidence="9">Carbohydrate ABC transporter permease</fullName>
    </submittedName>
</protein>
<evidence type="ECO:0000256" key="2">
    <source>
        <dbReference type="ARBA" id="ARBA00022448"/>
    </source>
</evidence>
<comment type="caution">
    <text evidence="9">The sequence shown here is derived from an EMBL/GenBank/DDBJ whole genome shotgun (WGS) entry which is preliminary data.</text>
</comment>
<evidence type="ECO:0000256" key="3">
    <source>
        <dbReference type="ARBA" id="ARBA00022475"/>
    </source>
</evidence>
<comment type="similarity">
    <text evidence="7">Belongs to the binding-protein-dependent transport system permease family.</text>
</comment>
<evidence type="ECO:0000313" key="10">
    <source>
        <dbReference type="Proteomes" id="UP001589609"/>
    </source>
</evidence>
<feature type="transmembrane region" description="Helical" evidence="7">
    <location>
        <begin position="135"/>
        <end position="155"/>
    </location>
</feature>
<feature type="domain" description="ABC transmembrane type-1" evidence="8">
    <location>
        <begin position="98"/>
        <end position="287"/>
    </location>
</feature>
<keyword evidence="4 7" id="KW-0812">Transmembrane</keyword>
<reference evidence="9 10" key="1">
    <citation type="submission" date="2024-09" db="EMBL/GenBank/DDBJ databases">
        <authorList>
            <person name="Sun Q."/>
            <person name="Mori K."/>
        </authorList>
    </citation>
    <scope>NUCLEOTIDE SEQUENCE [LARGE SCALE GENOMIC DNA]</scope>
    <source>
        <strain evidence="9 10">JCM 11201</strain>
    </source>
</reference>
<sequence>MSIKHEDSNVVLQNNFVTETKTETVNNKKKNRLLAIESFAVLASIILFGIPFYFVIINSMKSGKEAAEMNLAWPSAFHMIENYKEVLTVSNGVVLRAFFNSTLITISSITILILVCSMAAFVLQRREGKISKKANYLILMGLMIPPAIVPTIWVMQTIGLFKTLPGIVLLESALHFSFACMLYKAFMASIPRELDEAALMDGCSSFRFYFQIILPLLKPVTSTIIVLSSIQIYNDFENMLYFFPGAENATVQLTLYNFMGMFGTSWHLLFADVLLISIPPLILFIFFNKKIVAGMTAGAVKG</sequence>
<accession>A0ABV5WMR2</accession>
<organism evidence="9 10">
    <name type="scientific">Ectobacillus funiculus</name>
    <dbReference type="NCBI Taxonomy" id="137993"/>
    <lineage>
        <taxon>Bacteria</taxon>
        <taxon>Bacillati</taxon>
        <taxon>Bacillota</taxon>
        <taxon>Bacilli</taxon>
        <taxon>Bacillales</taxon>
        <taxon>Bacillaceae</taxon>
        <taxon>Ectobacillus</taxon>
    </lineage>
</organism>
<feature type="transmembrane region" description="Helical" evidence="7">
    <location>
        <begin position="167"/>
        <end position="187"/>
    </location>
</feature>
<proteinExistence type="inferred from homology"/>
<dbReference type="Pfam" id="PF00528">
    <property type="entry name" value="BPD_transp_1"/>
    <property type="match status" value="1"/>
</dbReference>
<dbReference type="Gene3D" id="1.10.3720.10">
    <property type="entry name" value="MetI-like"/>
    <property type="match status" value="1"/>
</dbReference>
<evidence type="ECO:0000259" key="8">
    <source>
        <dbReference type="PROSITE" id="PS50928"/>
    </source>
</evidence>
<dbReference type="CDD" id="cd06261">
    <property type="entry name" value="TM_PBP2"/>
    <property type="match status" value="1"/>
</dbReference>
<dbReference type="PANTHER" id="PTHR43744">
    <property type="entry name" value="ABC TRANSPORTER PERMEASE PROTEIN MG189-RELATED-RELATED"/>
    <property type="match status" value="1"/>
</dbReference>
<dbReference type="SUPFAM" id="SSF161098">
    <property type="entry name" value="MetI-like"/>
    <property type="match status" value="1"/>
</dbReference>
<dbReference type="RefSeq" id="WP_379951532.1">
    <property type="nucleotide sequence ID" value="NZ_JBHMAF010000193.1"/>
</dbReference>